<protein>
    <submittedName>
        <fullName evidence="2">Uncharacterized protein</fullName>
    </submittedName>
</protein>
<evidence type="ECO:0000313" key="3">
    <source>
        <dbReference type="Proteomes" id="UP001221757"/>
    </source>
</evidence>
<feature type="compositionally biased region" description="Low complexity" evidence="1">
    <location>
        <begin position="106"/>
        <end position="116"/>
    </location>
</feature>
<dbReference type="AlphaFoldDB" id="A0AAD7D6B6"/>
<feature type="region of interest" description="Disordered" evidence="1">
    <location>
        <begin position="45"/>
        <end position="65"/>
    </location>
</feature>
<gene>
    <name evidence="2" type="ORF">B0H17DRAFT_1076399</name>
</gene>
<dbReference type="Proteomes" id="UP001221757">
    <property type="component" value="Unassembled WGS sequence"/>
</dbReference>
<dbReference type="EMBL" id="JARKIE010000118">
    <property type="protein sequence ID" value="KAJ7681440.1"/>
    <property type="molecule type" value="Genomic_DNA"/>
</dbReference>
<sequence>MLARHVRTAHLVYPARERPRYQEPVCPIADTAVRAFPSPARLHPRLDRGARARNTAHAPRPRSPAFLRHGHAIALSAAIAPSPNFAAPVPSAASSEPHVRARAPPRRISAPAPASPITPLTSCLEAQANLRTLAAASTPCATPNRARLRVRVRCQTRRRAAARFYGAHWVDGSGACRRGSDRRARGAGRRVDPRPDSSSTATGRLALLRSVRVLRPHLASDPSPLYADTSSPRRIPARVVPDRAKSCHRPQTPNHAKHRARLGRRARGP</sequence>
<feature type="compositionally biased region" description="Basic residues" evidence="1">
    <location>
        <begin position="255"/>
        <end position="269"/>
    </location>
</feature>
<reference evidence="2" key="1">
    <citation type="submission" date="2023-03" db="EMBL/GenBank/DDBJ databases">
        <title>Massive genome expansion in bonnet fungi (Mycena s.s.) driven by repeated elements and novel gene families across ecological guilds.</title>
        <authorList>
            <consortium name="Lawrence Berkeley National Laboratory"/>
            <person name="Harder C.B."/>
            <person name="Miyauchi S."/>
            <person name="Viragh M."/>
            <person name="Kuo A."/>
            <person name="Thoen E."/>
            <person name="Andreopoulos B."/>
            <person name="Lu D."/>
            <person name="Skrede I."/>
            <person name="Drula E."/>
            <person name="Henrissat B."/>
            <person name="Morin E."/>
            <person name="Kohler A."/>
            <person name="Barry K."/>
            <person name="LaButti K."/>
            <person name="Morin E."/>
            <person name="Salamov A."/>
            <person name="Lipzen A."/>
            <person name="Mereny Z."/>
            <person name="Hegedus B."/>
            <person name="Baldrian P."/>
            <person name="Stursova M."/>
            <person name="Weitz H."/>
            <person name="Taylor A."/>
            <person name="Grigoriev I.V."/>
            <person name="Nagy L.G."/>
            <person name="Martin F."/>
            <person name="Kauserud H."/>
        </authorList>
    </citation>
    <scope>NUCLEOTIDE SEQUENCE</scope>
    <source>
        <strain evidence="2">CBHHK067</strain>
    </source>
</reference>
<keyword evidence="3" id="KW-1185">Reference proteome</keyword>
<comment type="caution">
    <text evidence="2">The sequence shown here is derived from an EMBL/GenBank/DDBJ whole genome shotgun (WGS) entry which is preliminary data.</text>
</comment>
<evidence type="ECO:0000256" key="1">
    <source>
        <dbReference type="SAM" id="MobiDB-lite"/>
    </source>
</evidence>
<name>A0AAD7D6B6_MYCRO</name>
<feature type="region of interest" description="Disordered" evidence="1">
    <location>
        <begin position="175"/>
        <end position="201"/>
    </location>
</feature>
<proteinExistence type="predicted"/>
<organism evidence="2 3">
    <name type="scientific">Mycena rosella</name>
    <name type="common">Pink bonnet</name>
    <name type="synonym">Agaricus rosellus</name>
    <dbReference type="NCBI Taxonomy" id="1033263"/>
    <lineage>
        <taxon>Eukaryota</taxon>
        <taxon>Fungi</taxon>
        <taxon>Dikarya</taxon>
        <taxon>Basidiomycota</taxon>
        <taxon>Agaricomycotina</taxon>
        <taxon>Agaricomycetes</taxon>
        <taxon>Agaricomycetidae</taxon>
        <taxon>Agaricales</taxon>
        <taxon>Marasmiineae</taxon>
        <taxon>Mycenaceae</taxon>
        <taxon>Mycena</taxon>
    </lineage>
</organism>
<feature type="region of interest" description="Disordered" evidence="1">
    <location>
        <begin position="88"/>
        <end position="116"/>
    </location>
</feature>
<evidence type="ECO:0000313" key="2">
    <source>
        <dbReference type="EMBL" id="KAJ7681440.1"/>
    </source>
</evidence>
<feature type="region of interest" description="Disordered" evidence="1">
    <location>
        <begin position="241"/>
        <end position="269"/>
    </location>
</feature>
<accession>A0AAD7D6B6</accession>
<feature type="compositionally biased region" description="Basic and acidic residues" evidence="1">
    <location>
        <begin position="178"/>
        <end position="195"/>
    </location>
</feature>